<reference evidence="1" key="2">
    <citation type="submission" date="2025-09" db="UniProtKB">
        <authorList>
            <consortium name="EnsemblPlants"/>
        </authorList>
    </citation>
    <scope>IDENTIFICATION</scope>
</reference>
<accession>A0ACD5TBQ6</accession>
<reference evidence="1" key="1">
    <citation type="submission" date="2021-05" db="EMBL/GenBank/DDBJ databases">
        <authorList>
            <person name="Scholz U."/>
            <person name="Mascher M."/>
            <person name="Fiebig A."/>
        </authorList>
    </citation>
    <scope>NUCLEOTIDE SEQUENCE [LARGE SCALE GENOMIC DNA]</scope>
</reference>
<keyword evidence="2" id="KW-1185">Reference proteome</keyword>
<name>A0ACD5TBQ6_AVESA</name>
<protein>
    <submittedName>
        <fullName evidence="1">Uncharacterized protein</fullName>
    </submittedName>
</protein>
<sequence length="223" mass="25124">MISLKMLSMDTKAQQAAGNAQVIPNRNNLGQGKTILGKRCKRITDFLEEKYNSLPSVPREETSTEQVLKASRLNSPSPTLEAPGLADGDYDRARGDNYKLPEASPIKKAKHSKGSDEGKDVAIDNPVAGRKEELETYKDVKTKQTESYRDMKMAQMEENDPDKDPYCIGHCIDKLKCVGGLTAIEQLKMIDYLKDKRVDREIFMKVEHDVVVEMYKEVIGRQV</sequence>
<proteinExistence type="predicted"/>
<evidence type="ECO:0000313" key="1">
    <source>
        <dbReference type="EnsemblPlants" id="AVESA.00010b.r2.1AG0026000.1.CDS"/>
    </source>
</evidence>
<dbReference type="Proteomes" id="UP001732700">
    <property type="component" value="Chromosome 1A"/>
</dbReference>
<evidence type="ECO:0000313" key="2">
    <source>
        <dbReference type="Proteomes" id="UP001732700"/>
    </source>
</evidence>
<dbReference type="EnsemblPlants" id="AVESA.00010b.r2.1AG0026000.1">
    <property type="protein sequence ID" value="AVESA.00010b.r2.1AG0026000.1.CDS"/>
    <property type="gene ID" value="AVESA.00010b.r2.1AG0026000"/>
</dbReference>
<organism evidence="1 2">
    <name type="scientific">Avena sativa</name>
    <name type="common">Oat</name>
    <dbReference type="NCBI Taxonomy" id="4498"/>
    <lineage>
        <taxon>Eukaryota</taxon>
        <taxon>Viridiplantae</taxon>
        <taxon>Streptophyta</taxon>
        <taxon>Embryophyta</taxon>
        <taxon>Tracheophyta</taxon>
        <taxon>Spermatophyta</taxon>
        <taxon>Magnoliopsida</taxon>
        <taxon>Liliopsida</taxon>
        <taxon>Poales</taxon>
        <taxon>Poaceae</taxon>
        <taxon>BOP clade</taxon>
        <taxon>Pooideae</taxon>
        <taxon>Poodae</taxon>
        <taxon>Poeae</taxon>
        <taxon>Poeae Chloroplast Group 1 (Aveneae type)</taxon>
        <taxon>Aveninae</taxon>
        <taxon>Avena</taxon>
    </lineage>
</organism>